<protein>
    <submittedName>
        <fullName evidence="1">Uncharacterized protein</fullName>
    </submittedName>
</protein>
<dbReference type="STRING" id="565045.NOR51B_768"/>
<proteinExistence type="predicted"/>
<gene>
    <name evidence="1" type="ORF">NOR51B_768</name>
</gene>
<reference evidence="2" key="1">
    <citation type="journal article" date="2013" name="BMC Microbiol.">
        <title>Taxonomy and evolution of bacteriochlorophyll a-containing members of the OM60/NOR5 clade of marine gammaproteobacteria: description of Luminiphilus syltensis gen. nov., sp. nov., reclassification of Haliea rubra as Pseudohaliea rubra gen. nov., comb. nov., and emendation of Chromatocurvus halotolerans.</title>
        <authorList>
            <person name="Spring S."/>
            <person name="Riedel T."/>
            <person name="Sproer C."/>
            <person name="Yan S."/>
            <person name="Harder J."/>
            <person name="Fuchs B.M."/>
        </authorList>
    </citation>
    <scope>NUCLEOTIDE SEQUENCE [LARGE SCALE GENOMIC DNA]</scope>
    <source>
        <strain evidence="2">NOR51-B</strain>
    </source>
</reference>
<dbReference type="AlphaFoldDB" id="B8KV56"/>
<evidence type="ECO:0000313" key="1">
    <source>
        <dbReference type="EMBL" id="EED34829.1"/>
    </source>
</evidence>
<accession>B8KV56</accession>
<sequence>MLSPYLNPELTVTSLNPDAFLDCDRAPAAQIWNSPSRVMGGET</sequence>
<dbReference type="HOGENOM" id="CLU_3235667_0_0_6"/>
<name>B8KV56_9GAMM</name>
<evidence type="ECO:0000313" key="2">
    <source>
        <dbReference type="Proteomes" id="UP000004699"/>
    </source>
</evidence>
<organism evidence="1 2">
    <name type="scientific">Luminiphilus syltensis NOR5-1B</name>
    <dbReference type="NCBI Taxonomy" id="565045"/>
    <lineage>
        <taxon>Bacteria</taxon>
        <taxon>Pseudomonadati</taxon>
        <taxon>Pseudomonadota</taxon>
        <taxon>Gammaproteobacteria</taxon>
        <taxon>Cellvibrionales</taxon>
        <taxon>Halieaceae</taxon>
        <taxon>Luminiphilus</taxon>
    </lineage>
</organism>
<keyword evidence="2" id="KW-1185">Reference proteome</keyword>
<dbReference type="EMBL" id="DS999411">
    <property type="protein sequence ID" value="EED34829.1"/>
    <property type="molecule type" value="Genomic_DNA"/>
</dbReference>
<dbReference type="Proteomes" id="UP000004699">
    <property type="component" value="Unassembled WGS sequence"/>
</dbReference>